<sequence length="263" mass="30646">MIHEIKGEFNHVYQYLKPEDEDILLIYKENAFAGKIIQNQIVLPEYKDFYADCLYLFTIDHKRFFLSKEEIETNYCTLHSVRTALPNELGFAIMNGYHIYQWMKHNKYCGCCKSELILDKKEFMLVCPKCHNCIYPRINPAVNIAILDGNRLLMAKHQKDKPYVLIAGFVEYGESLEDTVVREVREEVGLKVKNIRYYGSQPWGFAQNIQVGFVCELDGSDNITLDCSELYQADFFSREVVKNEIGTSSITGQMIQDFMEHKI</sequence>
<comment type="catalytic activity">
    <reaction evidence="9">
        <text>a 5'-end NAD(+)-phospho-ribonucleoside in mRNA + H2O = a 5'-end phospho-adenosine-phospho-ribonucleoside in mRNA + beta-nicotinamide D-ribonucleotide + 2 H(+)</text>
        <dbReference type="Rhea" id="RHEA:60876"/>
        <dbReference type="Rhea" id="RHEA-COMP:15698"/>
        <dbReference type="Rhea" id="RHEA-COMP:15719"/>
        <dbReference type="ChEBI" id="CHEBI:14649"/>
        <dbReference type="ChEBI" id="CHEBI:15377"/>
        <dbReference type="ChEBI" id="CHEBI:15378"/>
        <dbReference type="ChEBI" id="CHEBI:144029"/>
        <dbReference type="ChEBI" id="CHEBI:144051"/>
    </reaction>
    <physiologicalReaction direction="left-to-right" evidence="9">
        <dbReference type="Rhea" id="RHEA:60877"/>
    </physiologicalReaction>
</comment>
<comment type="cofactor">
    <cofactor evidence="1">
        <name>Mg(2+)</name>
        <dbReference type="ChEBI" id="CHEBI:18420"/>
    </cofactor>
</comment>
<dbReference type="PROSITE" id="PS51462">
    <property type="entry name" value="NUDIX"/>
    <property type="match status" value="1"/>
</dbReference>
<dbReference type="Pfam" id="PF00293">
    <property type="entry name" value="NUDIX"/>
    <property type="match status" value="1"/>
</dbReference>
<evidence type="ECO:0000256" key="3">
    <source>
        <dbReference type="ARBA" id="ARBA00009595"/>
    </source>
</evidence>
<dbReference type="PANTHER" id="PTHR42904:SF6">
    <property type="entry name" value="NAD-CAPPED RNA HYDROLASE NUDT12"/>
    <property type="match status" value="1"/>
</dbReference>
<dbReference type="InterPro" id="IPR050241">
    <property type="entry name" value="NAD-cap_RNA_hydrolase_NudC"/>
</dbReference>
<evidence type="ECO:0000256" key="6">
    <source>
        <dbReference type="ARBA" id="ARBA00022801"/>
    </source>
</evidence>
<evidence type="ECO:0000313" key="12">
    <source>
        <dbReference type="Proteomes" id="UP000470082"/>
    </source>
</evidence>
<dbReference type="PANTHER" id="PTHR42904">
    <property type="entry name" value="NUDIX HYDROLASE, NUDC SUBFAMILY"/>
    <property type="match status" value="1"/>
</dbReference>
<dbReference type="CDD" id="cd03429">
    <property type="entry name" value="NUDIX_NADH_pyrophosphatase_Nudt13"/>
    <property type="match status" value="1"/>
</dbReference>
<evidence type="ECO:0000256" key="4">
    <source>
        <dbReference type="ARBA" id="ARBA00012381"/>
    </source>
</evidence>
<name>A0A7X2N4V1_9FIRM</name>
<evidence type="ECO:0000256" key="5">
    <source>
        <dbReference type="ARBA" id="ARBA00022723"/>
    </source>
</evidence>
<dbReference type="InterPro" id="IPR020084">
    <property type="entry name" value="NUDIX_hydrolase_CS"/>
</dbReference>
<dbReference type="AlphaFoldDB" id="A0A7X2N4V1"/>
<accession>A0A7X2N4V1</accession>
<dbReference type="GO" id="GO:0005829">
    <property type="term" value="C:cytosol"/>
    <property type="evidence" value="ECO:0007669"/>
    <property type="project" value="TreeGrafter"/>
</dbReference>
<comment type="similarity">
    <text evidence="3">Belongs to the Nudix hydrolase family. NudC subfamily.</text>
</comment>
<dbReference type="GO" id="GO:0035529">
    <property type="term" value="F:NADH pyrophosphatase activity"/>
    <property type="evidence" value="ECO:0007669"/>
    <property type="project" value="TreeGrafter"/>
</dbReference>
<dbReference type="InterPro" id="IPR049734">
    <property type="entry name" value="NudC-like_C"/>
</dbReference>
<evidence type="ECO:0000256" key="1">
    <source>
        <dbReference type="ARBA" id="ARBA00001946"/>
    </source>
</evidence>
<dbReference type="EC" id="3.6.1.22" evidence="4"/>
<evidence type="ECO:0000256" key="9">
    <source>
        <dbReference type="ARBA" id="ARBA00023679"/>
    </source>
</evidence>
<dbReference type="GO" id="GO:0006742">
    <property type="term" value="P:NADP+ catabolic process"/>
    <property type="evidence" value="ECO:0007669"/>
    <property type="project" value="TreeGrafter"/>
</dbReference>
<protein>
    <recommendedName>
        <fullName evidence="4">NAD(+) diphosphatase</fullName>
        <ecNumber evidence="4">3.6.1.22</ecNumber>
    </recommendedName>
</protein>
<evidence type="ECO:0000256" key="7">
    <source>
        <dbReference type="ARBA" id="ARBA00022842"/>
    </source>
</evidence>
<dbReference type="PROSITE" id="PS00893">
    <property type="entry name" value="NUDIX_BOX"/>
    <property type="match status" value="1"/>
</dbReference>
<keyword evidence="5" id="KW-0479">Metal-binding</keyword>
<evidence type="ECO:0000313" key="11">
    <source>
        <dbReference type="EMBL" id="MSS02093.1"/>
    </source>
</evidence>
<keyword evidence="7" id="KW-0460">Magnesium</keyword>
<dbReference type="RefSeq" id="WP_154460981.1">
    <property type="nucleotide sequence ID" value="NZ_JAQYTQ010000074.1"/>
</dbReference>
<organism evidence="11 12">
    <name type="scientific">Floccifex porci</name>
    <dbReference type="NCBI Taxonomy" id="2606629"/>
    <lineage>
        <taxon>Bacteria</taxon>
        <taxon>Bacillati</taxon>
        <taxon>Bacillota</taxon>
        <taxon>Erysipelotrichia</taxon>
        <taxon>Erysipelotrichales</taxon>
        <taxon>Erysipelotrichaceae</taxon>
        <taxon>Floccifex</taxon>
    </lineage>
</organism>
<evidence type="ECO:0000259" key="10">
    <source>
        <dbReference type="PROSITE" id="PS51462"/>
    </source>
</evidence>
<keyword evidence="12" id="KW-1185">Reference proteome</keyword>
<dbReference type="Proteomes" id="UP000470082">
    <property type="component" value="Unassembled WGS sequence"/>
</dbReference>
<evidence type="ECO:0000256" key="8">
    <source>
        <dbReference type="ARBA" id="ARBA00023027"/>
    </source>
</evidence>
<feature type="domain" description="Nudix hydrolase" evidence="10">
    <location>
        <begin position="137"/>
        <end position="260"/>
    </location>
</feature>
<dbReference type="GO" id="GO:0046872">
    <property type="term" value="F:metal ion binding"/>
    <property type="evidence" value="ECO:0007669"/>
    <property type="project" value="UniProtKB-KW"/>
</dbReference>
<dbReference type="GO" id="GO:0019677">
    <property type="term" value="P:NAD+ catabolic process"/>
    <property type="evidence" value="ECO:0007669"/>
    <property type="project" value="TreeGrafter"/>
</dbReference>
<dbReference type="Gene3D" id="3.90.79.20">
    <property type="match status" value="1"/>
</dbReference>
<dbReference type="InterPro" id="IPR000086">
    <property type="entry name" value="NUDIX_hydrolase_dom"/>
</dbReference>
<comment type="cofactor">
    <cofactor evidence="2">
        <name>Zn(2+)</name>
        <dbReference type="ChEBI" id="CHEBI:29105"/>
    </cofactor>
</comment>
<dbReference type="SUPFAM" id="SSF55811">
    <property type="entry name" value="Nudix"/>
    <property type="match status" value="1"/>
</dbReference>
<gene>
    <name evidence="11" type="primary">nudC</name>
    <name evidence="11" type="ORF">FYJ50_08325</name>
</gene>
<evidence type="ECO:0000256" key="2">
    <source>
        <dbReference type="ARBA" id="ARBA00001947"/>
    </source>
</evidence>
<reference evidence="11 12" key="1">
    <citation type="submission" date="2019-08" db="EMBL/GenBank/DDBJ databases">
        <title>In-depth cultivation of the pig gut microbiome towards novel bacterial diversity and tailored functional studies.</title>
        <authorList>
            <person name="Wylensek D."/>
            <person name="Hitch T.C.A."/>
            <person name="Clavel T."/>
        </authorList>
    </citation>
    <scope>NUCLEOTIDE SEQUENCE [LARGE SCALE GENOMIC DNA]</scope>
    <source>
        <strain evidence="11 12">LKV-178-WT-2G</strain>
    </source>
</reference>
<dbReference type="InterPro" id="IPR015797">
    <property type="entry name" value="NUDIX_hydrolase-like_dom_sf"/>
</dbReference>
<dbReference type="NCBIfam" id="NF001299">
    <property type="entry name" value="PRK00241.1"/>
    <property type="match status" value="1"/>
</dbReference>
<dbReference type="Gene3D" id="3.90.79.10">
    <property type="entry name" value="Nucleoside Triphosphate Pyrophosphohydrolase"/>
    <property type="match status" value="1"/>
</dbReference>
<dbReference type="EMBL" id="VUMM01000019">
    <property type="protein sequence ID" value="MSS02093.1"/>
    <property type="molecule type" value="Genomic_DNA"/>
</dbReference>
<comment type="caution">
    <text evidence="11">The sequence shown here is derived from an EMBL/GenBank/DDBJ whole genome shotgun (WGS) entry which is preliminary data.</text>
</comment>
<keyword evidence="6 11" id="KW-0378">Hydrolase</keyword>
<proteinExistence type="inferred from homology"/>
<keyword evidence="8" id="KW-0520">NAD</keyword>